<proteinExistence type="predicted"/>
<protein>
    <recommendedName>
        <fullName evidence="3">Peptidase C39-like domain-containing protein</fullName>
    </recommendedName>
</protein>
<evidence type="ECO:0000313" key="2">
    <source>
        <dbReference type="Proteomes" id="UP000297792"/>
    </source>
</evidence>
<dbReference type="RefSeq" id="WP_135361351.1">
    <property type="nucleotide sequence ID" value="NZ_JBLVUT010000001.1"/>
</dbReference>
<evidence type="ECO:0008006" key="3">
    <source>
        <dbReference type="Google" id="ProtNLM"/>
    </source>
</evidence>
<evidence type="ECO:0000313" key="1">
    <source>
        <dbReference type="EMBL" id="TGB42128.1"/>
    </source>
</evidence>
<keyword evidence="2" id="KW-1185">Reference proteome</keyword>
<organism evidence="1 2">
    <name type="scientific">Mycolicibacterium peregrinum</name>
    <name type="common">Mycobacterium peregrinum</name>
    <dbReference type="NCBI Taxonomy" id="43304"/>
    <lineage>
        <taxon>Bacteria</taxon>
        <taxon>Bacillati</taxon>
        <taxon>Actinomycetota</taxon>
        <taxon>Actinomycetes</taxon>
        <taxon>Mycobacteriales</taxon>
        <taxon>Mycobacteriaceae</taxon>
        <taxon>Mycolicibacterium</taxon>
    </lineage>
</organism>
<comment type="caution">
    <text evidence="1">The sequence shown here is derived from an EMBL/GenBank/DDBJ whole genome shotgun (WGS) entry which is preliminary data.</text>
</comment>
<accession>A0A4Z0HIX4</accession>
<name>A0A4Z0HIX4_MYCPR</name>
<dbReference type="Proteomes" id="UP000297792">
    <property type="component" value="Unassembled WGS sequence"/>
</dbReference>
<gene>
    <name evidence="1" type="ORF">EJD98_15235</name>
</gene>
<dbReference type="AlphaFoldDB" id="A0A4Z0HIX4"/>
<reference evidence="1 2" key="1">
    <citation type="submission" date="2018-12" db="EMBL/GenBank/DDBJ databases">
        <title>Draft genome sequences of Mycolicibacterium peregrinum isolated from a pig with lymphadenitis and from soil on the same Japanese pig farm.</title>
        <authorList>
            <person name="Komatsu T."/>
            <person name="Ohya K."/>
            <person name="Sawai K."/>
            <person name="Odoi J.O."/>
            <person name="Otsu K."/>
            <person name="Ota A."/>
            <person name="Ito T."/>
            <person name="Kawai M."/>
            <person name="Maruyama F."/>
        </authorList>
    </citation>
    <scope>NUCLEOTIDE SEQUENCE [LARGE SCALE GENOMIC DNA]</scope>
    <source>
        <strain evidence="1 2">138</strain>
    </source>
</reference>
<dbReference type="EMBL" id="RWKA01000007">
    <property type="protein sequence ID" value="TGB42128.1"/>
    <property type="molecule type" value="Genomic_DNA"/>
</dbReference>
<sequence>MAEIERLLAALTLRQRDGVTCGPTVAVVAGALLDHTYRAELLSPDGHTWFAAEQGRIHAAVNRIWPRQLGTTPSGMARALTDHSAKRGVAYRWRRFRGPRDSLADVRRAVVEGWPVAMLIGERGIPRHWVLIVGQGREVLECYEPSSGKVLPIDVADVRGARLTGLGFPRPFAFVLPSNHDQKVRDR</sequence>